<evidence type="ECO:0000313" key="3">
    <source>
        <dbReference type="Proteomes" id="UP001367508"/>
    </source>
</evidence>
<reference evidence="2 3" key="1">
    <citation type="submission" date="2024-01" db="EMBL/GenBank/DDBJ databases">
        <title>The genomes of 5 underutilized Papilionoideae crops provide insights into root nodulation and disease resistanc.</title>
        <authorList>
            <person name="Jiang F."/>
        </authorList>
    </citation>
    <scope>NUCLEOTIDE SEQUENCE [LARGE SCALE GENOMIC DNA]</scope>
    <source>
        <strain evidence="2">LVBAO_FW01</strain>
        <tissue evidence="2">Leaves</tissue>
    </source>
</reference>
<accession>A0AAN9L8G0</accession>
<comment type="caution">
    <text evidence="2">The sequence shown here is derived from an EMBL/GenBank/DDBJ whole genome shotgun (WGS) entry which is preliminary data.</text>
</comment>
<feature type="region of interest" description="Disordered" evidence="1">
    <location>
        <begin position="1"/>
        <end position="23"/>
    </location>
</feature>
<dbReference type="AlphaFoldDB" id="A0AAN9L8G0"/>
<gene>
    <name evidence="2" type="ORF">VNO77_25614</name>
</gene>
<keyword evidence="3" id="KW-1185">Reference proteome</keyword>
<evidence type="ECO:0000313" key="2">
    <source>
        <dbReference type="EMBL" id="KAK7331390.1"/>
    </source>
</evidence>
<sequence length="106" mass="12695">MKRTRCDNKRNQKPRNQREMYGHKLLQMPSHSTGLQDMENSITWKQMIQSYLQLLNLMRQLPHFRPKYAQIKVTVTEEVGIQLKNPKEYALLDQPRGSKKRNKNKD</sequence>
<evidence type="ECO:0000256" key="1">
    <source>
        <dbReference type="SAM" id="MobiDB-lite"/>
    </source>
</evidence>
<name>A0AAN9L8G0_CANGL</name>
<feature type="compositionally biased region" description="Basic and acidic residues" evidence="1">
    <location>
        <begin position="1"/>
        <end position="22"/>
    </location>
</feature>
<dbReference type="Proteomes" id="UP001367508">
    <property type="component" value="Unassembled WGS sequence"/>
</dbReference>
<proteinExistence type="predicted"/>
<protein>
    <submittedName>
        <fullName evidence="2">Uncharacterized protein</fullName>
    </submittedName>
</protein>
<organism evidence="2 3">
    <name type="scientific">Canavalia gladiata</name>
    <name type="common">Sword bean</name>
    <name type="synonym">Dolichos gladiatus</name>
    <dbReference type="NCBI Taxonomy" id="3824"/>
    <lineage>
        <taxon>Eukaryota</taxon>
        <taxon>Viridiplantae</taxon>
        <taxon>Streptophyta</taxon>
        <taxon>Embryophyta</taxon>
        <taxon>Tracheophyta</taxon>
        <taxon>Spermatophyta</taxon>
        <taxon>Magnoliopsida</taxon>
        <taxon>eudicotyledons</taxon>
        <taxon>Gunneridae</taxon>
        <taxon>Pentapetalae</taxon>
        <taxon>rosids</taxon>
        <taxon>fabids</taxon>
        <taxon>Fabales</taxon>
        <taxon>Fabaceae</taxon>
        <taxon>Papilionoideae</taxon>
        <taxon>50 kb inversion clade</taxon>
        <taxon>NPAAA clade</taxon>
        <taxon>indigoferoid/millettioid clade</taxon>
        <taxon>Phaseoleae</taxon>
        <taxon>Canavalia</taxon>
    </lineage>
</organism>
<dbReference type="EMBL" id="JAYMYQ010000005">
    <property type="protein sequence ID" value="KAK7331390.1"/>
    <property type="molecule type" value="Genomic_DNA"/>
</dbReference>